<feature type="region of interest" description="Disordered" evidence="1">
    <location>
        <begin position="1"/>
        <end position="26"/>
    </location>
</feature>
<dbReference type="EMBL" id="JAQIZT010000011">
    <property type="protein sequence ID" value="KAJ6980318.1"/>
    <property type="molecule type" value="Genomic_DNA"/>
</dbReference>
<evidence type="ECO:0000256" key="1">
    <source>
        <dbReference type="SAM" id="MobiDB-lite"/>
    </source>
</evidence>
<proteinExistence type="predicted"/>
<protein>
    <submittedName>
        <fullName evidence="3">Uncharacterized protein</fullName>
    </submittedName>
</protein>
<dbReference type="Gene3D" id="3.90.550.50">
    <property type="match status" value="1"/>
</dbReference>
<organism evidence="3 4">
    <name type="scientific">Populus alba x Populus x berolinensis</name>
    <dbReference type="NCBI Taxonomy" id="444605"/>
    <lineage>
        <taxon>Eukaryota</taxon>
        <taxon>Viridiplantae</taxon>
        <taxon>Streptophyta</taxon>
        <taxon>Embryophyta</taxon>
        <taxon>Tracheophyta</taxon>
        <taxon>Spermatophyta</taxon>
        <taxon>Magnoliopsida</taxon>
        <taxon>eudicotyledons</taxon>
        <taxon>Gunneridae</taxon>
        <taxon>Pentapetalae</taxon>
        <taxon>rosids</taxon>
        <taxon>fabids</taxon>
        <taxon>Malpighiales</taxon>
        <taxon>Salicaceae</taxon>
        <taxon>Saliceae</taxon>
        <taxon>Populus</taxon>
    </lineage>
</organism>
<name>A0AAD6Q7U2_9ROSI</name>
<evidence type="ECO:0000313" key="4">
    <source>
        <dbReference type="Proteomes" id="UP001164929"/>
    </source>
</evidence>
<feature type="compositionally biased region" description="Polar residues" evidence="1">
    <location>
        <begin position="79"/>
        <end position="105"/>
    </location>
</feature>
<dbReference type="Pfam" id="PF04646">
    <property type="entry name" value="DUF604"/>
    <property type="match status" value="1"/>
</dbReference>
<keyword evidence="2" id="KW-0812">Transmembrane</keyword>
<evidence type="ECO:0000313" key="3">
    <source>
        <dbReference type="EMBL" id="KAJ6980318.1"/>
    </source>
</evidence>
<gene>
    <name evidence="3" type="ORF">NC653_028201</name>
</gene>
<feature type="transmembrane region" description="Helical" evidence="2">
    <location>
        <begin position="30"/>
        <end position="51"/>
    </location>
</feature>
<keyword evidence="2" id="KW-1133">Transmembrane helix</keyword>
<feature type="transmembrane region" description="Helical" evidence="2">
    <location>
        <begin position="601"/>
        <end position="624"/>
    </location>
</feature>
<feature type="compositionally biased region" description="Basic residues" evidence="1">
    <location>
        <begin position="17"/>
        <end position="26"/>
    </location>
</feature>
<dbReference type="InterPro" id="IPR006740">
    <property type="entry name" value="DUF604"/>
</dbReference>
<dbReference type="Proteomes" id="UP001164929">
    <property type="component" value="Chromosome 11"/>
</dbReference>
<dbReference type="AlphaFoldDB" id="A0AAD6Q7U2"/>
<keyword evidence="2" id="KW-0472">Membrane</keyword>
<dbReference type="FunFam" id="3.90.550.50:FF:000026">
    <property type="entry name" value="Glycoprotein-N-acetylgalactosamine 3-beta-galactosyltransferase 1"/>
    <property type="match status" value="1"/>
</dbReference>
<feature type="compositionally biased region" description="Low complexity" evidence="1">
    <location>
        <begin position="1"/>
        <end position="16"/>
    </location>
</feature>
<keyword evidence="4" id="KW-1185">Reference proteome</keyword>
<comment type="caution">
    <text evidence="3">The sequence shown here is derived from an EMBL/GenBank/DDBJ whole genome shotgun (WGS) entry which is preliminary data.</text>
</comment>
<accession>A0AAD6Q7U2</accession>
<feature type="region of interest" description="Disordered" evidence="1">
    <location>
        <begin position="70"/>
        <end position="107"/>
    </location>
</feature>
<feature type="transmembrane region" description="Helical" evidence="2">
    <location>
        <begin position="575"/>
        <end position="595"/>
    </location>
</feature>
<evidence type="ECO:0000256" key="2">
    <source>
        <dbReference type="SAM" id="Phobius"/>
    </source>
</evidence>
<dbReference type="PANTHER" id="PTHR10811">
    <property type="entry name" value="FRINGE-RELATED"/>
    <property type="match status" value="1"/>
</dbReference>
<reference evidence="3" key="1">
    <citation type="journal article" date="2023" name="Mol. Ecol. Resour.">
        <title>Chromosome-level genome assembly of a triploid poplar Populus alba 'Berolinensis'.</title>
        <authorList>
            <person name="Chen S."/>
            <person name="Yu Y."/>
            <person name="Wang X."/>
            <person name="Wang S."/>
            <person name="Zhang T."/>
            <person name="Zhou Y."/>
            <person name="He R."/>
            <person name="Meng N."/>
            <person name="Wang Y."/>
            <person name="Liu W."/>
            <person name="Liu Z."/>
            <person name="Liu J."/>
            <person name="Guo Q."/>
            <person name="Huang H."/>
            <person name="Sederoff R.R."/>
            <person name="Wang G."/>
            <person name="Qu G."/>
            <person name="Chen S."/>
        </authorList>
    </citation>
    <scope>NUCLEOTIDE SEQUENCE</scope>
    <source>
        <strain evidence="3">SC-2020</strain>
    </source>
</reference>
<sequence>MDFSSPPCRSPLSLSRTRNRNRRWRQSRTGTAVVVVAALVISTTAWLSLVFSGTTARCWHRFKNWEGSPHTLTWKPRSQKPNQSGKDGRISSFSTAPSLQLGRNRSLSEAERRKVEAGLTLNHIVFGIAGSSQLWKRRREFIRLWWRKNSMRGHVWLEEKVDDKEWDESLPVIMISEDTSRFRYTNPTGHPSGLRIGRIVLETFRLGLSDVRWFVLGDDDTIFNVDNLVKVLSKYDYNEMVYVGGSSESHSANTYFSHNMAYGGGGIAISYPLAEALYSVLDDCLERYHKLYGSDDRLHACISELGVPLSRELGFHQWDIRGSAHGLLSAHPVAPFVSIHHVEAVDPFYPGLSSLDNLKLFTKAMKVDPMSFLQRSICYDRARRLSFSVSLGYTIQVFPSIVPPRVLERSEMTYSAWNKIHNRNEFDLDTRDPSKSVCKRPVLFFLEEVERQGDTSLGTYVQARMKDDLKRSFFCFTRSAPLPYVESIQVLGYPLKKNWHLSPRRLCCKLNQTSDELLTISVGQCEKGSCAMLTNCRYDSSFLYTVEFKMRLQTFTSWTAFFAFLFLQKFSILQYGSALLLIGGIQVQLIEHIILHSHISFVYFQCSLVHIFCIYSTCIILAMIEFYGYITFDFTVSDTNCIWSSKSEVEFVSENLSKMSGRELNSIDLRFLFGDPIRTNVARDRSG</sequence>